<name>A0AAN9TUV3_9HEMI</name>
<dbReference type="GO" id="GO:0042575">
    <property type="term" value="C:DNA polymerase complex"/>
    <property type="evidence" value="ECO:0007669"/>
    <property type="project" value="UniProtKB-ARBA"/>
</dbReference>
<dbReference type="Pfam" id="PF17921">
    <property type="entry name" value="Integrase_H2C2"/>
    <property type="match status" value="1"/>
</dbReference>
<sequence>MELRENPIVRRAKILKLRTMKLKEAYAATNIELTKKLLIDVELELSELEAMGLEEVPVADLSFVTDIMTDGKVSVENVNKAISFGTGMSSHSGKQNSDETGEPSFEYEDVKLRFKNFYFDGEIKNWREFWDRLNVQILSRRRLSKITKFSFLIGCLRGKALELVKGLAITEANFDAAIEKLRKRYDNPERLITAYYDELKEIEASDDTSAAAQRGNYDVIQKILKNLESVGISVDQDYLRTIVMCKFSKDTLRGALKEVRKTDGMYTVTDLMTAIDSVLKIEEDIELALKNRPAQKKKLETTGTFVGGASGSHGSANKRRKSSAVSGGGPIRGARKQKECIFCDSSTHNSPECMRFGNLAKRREVLARKGLCYVCTEKHRQSECPNLDVKCSACQKPRHCLATCITHMISISSKLRKEREQRESGEKSSSSTCAQPTSGIAGTFLQTFVCNIQNPKVAHKTLTVRGLLDPGSKKSYINEYLCRKLKIKSSDSNSLLCYHFGSSEAYEIDTHDFRINLLNSENKSRTCTFTSTPCVTGVFRTSPSSSFAEKILPKHLNFADPDIFASDQRPLEILIGGDLYNQFVDLTETKKLNNGLTILHSFFGNIPFGNVDGTSGTTSVFITGSAPAPVINKLNYSNDNSDFADLTDLERLWSLEMIGIKHSELDNEHDKAVEQYRNTVKYKNKRVICCWPWKHLKPNLSSNYRVARARLRSLVSSLSAENIKKYDDIFQDYLAQGILEMAPKETPYLRHYLCHRCIIQKNRIRIVFDGSAVTSSGHCINDLIYKGPPLQRNIIKLLLNFRINPVAITADIEKAFLQVGLNEVDRDVCTLLWLKDLNKPAEPGNIVHYRFARVPFGVNASPFLLNIVINEHLASGTPNQWHLLARECFYVDNLVVSVPDTNSAVELFHSLRNKFGEISMNLRDWGSNDNVFINSLPKQLIDKLDGLISILGMNWDRSKDTFFVKLKSECPSEPTKRNALKFLASIFDPLGLFGPSTLRLKIFLQKCWKKEYDWSERLPSLLEAELGKLRTELLDVTSIPIPRRIWTLDNSKGTISLHIFCDASMMAFACSAYLVYYNADNCQSASTLIFAKVRTAPISPISIPKLELLGVLIGKRVAVFLRESLDLTIHETIIWTDATTVLQWLNTSNVLPLFIHNRISEIKRTPGISIRHTSGKQNPADLATRGESPKELSRIRGGSSHSNALDSVDLRIQAEQLLVRELQKKYVGREYRILLKAKTDYIDQNLPVPEQFKLKSDLDLFMDEHLLLRCGGRLQNSNLDWNTIHPILLPLKGQVARSYIRYIHITSHHIGLSHLLSKIRENYWIPRCRTLIKSVLYRCVGCRRWTGGSFRLPDMPPLPLERVEEASPFLNVGIDLMGPIKIKSGNSSQKVHVVIFACLVTRAIHLEIARDTSAIEFLRTFMRFVSIRGSPQYIITDNASNFTFVQPLVADKVNISDRGILDYSAERNIRWKFIPQYSPWQGGAYERLIGMVKSCLRKSYYQYLLDYVDLLTALYTIADTINSRPLTYVSSDEMVVALTPNHFLRLRTCGYANRPVQICHTRTDFSGRKIKEIWEHIIGVVENFWNIFQKDYLTLLREKHILSHPSPRGSVSFTPQIGQVVLVKEPGEPRSTWKLGKILRLDDRVAVAFVQVGKSILTRSINFLYPLELAYEESQS</sequence>
<feature type="region of interest" description="Disordered" evidence="1">
    <location>
        <begin position="415"/>
        <end position="435"/>
    </location>
</feature>
<dbReference type="GO" id="GO:0003676">
    <property type="term" value="F:nucleic acid binding"/>
    <property type="evidence" value="ECO:0007669"/>
    <property type="project" value="InterPro"/>
</dbReference>
<dbReference type="InterPro" id="IPR001584">
    <property type="entry name" value="Integrase_cat-core"/>
</dbReference>
<feature type="region of interest" description="Disordered" evidence="1">
    <location>
        <begin position="308"/>
        <end position="331"/>
    </location>
</feature>
<dbReference type="GO" id="GO:0071897">
    <property type="term" value="P:DNA biosynthetic process"/>
    <property type="evidence" value="ECO:0007669"/>
    <property type="project" value="UniProtKB-ARBA"/>
</dbReference>
<dbReference type="InterPro" id="IPR005312">
    <property type="entry name" value="DUF1759"/>
</dbReference>
<evidence type="ECO:0000259" key="2">
    <source>
        <dbReference type="PROSITE" id="PS50994"/>
    </source>
</evidence>
<dbReference type="InterPro" id="IPR008042">
    <property type="entry name" value="Retrotrans_Pao"/>
</dbReference>
<proteinExistence type="predicted"/>
<reference evidence="3 4" key="1">
    <citation type="submission" date="2024-03" db="EMBL/GenBank/DDBJ databases">
        <title>Adaptation during the transition from Ophiocordyceps entomopathogen to insect associate is accompanied by gene loss and intensified selection.</title>
        <authorList>
            <person name="Ward C.M."/>
            <person name="Onetto C.A."/>
            <person name="Borneman A.R."/>
        </authorList>
    </citation>
    <scope>NUCLEOTIDE SEQUENCE [LARGE SCALE GENOMIC DNA]</scope>
    <source>
        <strain evidence="3">AWRI1</strain>
        <tissue evidence="3">Single Adult Female</tissue>
    </source>
</reference>
<protein>
    <recommendedName>
        <fullName evidence="2">Integrase catalytic domain-containing protein</fullName>
    </recommendedName>
</protein>
<dbReference type="SUPFAM" id="SSF56672">
    <property type="entry name" value="DNA/RNA polymerases"/>
    <property type="match status" value="1"/>
</dbReference>
<dbReference type="InterPro" id="IPR008737">
    <property type="entry name" value="DUF1758"/>
</dbReference>
<accession>A0AAN9TUV3</accession>
<dbReference type="InterPro" id="IPR043128">
    <property type="entry name" value="Rev_trsase/Diguanyl_cyclase"/>
</dbReference>
<feature type="compositionally biased region" description="Basic and acidic residues" evidence="1">
    <location>
        <begin position="415"/>
        <end position="426"/>
    </location>
</feature>
<feature type="domain" description="Integrase catalytic" evidence="2">
    <location>
        <begin position="1364"/>
        <end position="1548"/>
    </location>
</feature>
<feature type="region of interest" description="Disordered" evidence="1">
    <location>
        <begin position="1169"/>
        <end position="1201"/>
    </location>
</feature>
<evidence type="ECO:0000256" key="1">
    <source>
        <dbReference type="SAM" id="MobiDB-lite"/>
    </source>
</evidence>
<dbReference type="Proteomes" id="UP001367676">
    <property type="component" value="Unassembled WGS sequence"/>
</dbReference>
<dbReference type="InterPro" id="IPR041588">
    <property type="entry name" value="Integrase_H2C2"/>
</dbReference>
<dbReference type="SUPFAM" id="SSF53098">
    <property type="entry name" value="Ribonuclease H-like"/>
    <property type="match status" value="1"/>
</dbReference>
<dbReference type="PANTHER" id="PTHR47331">
    <property type="entry name" value="PHD-TYPE DOMAIN-CONTAINING PROTEIN"/>
    <property type="match status" value="1"/>
</dbReference>
<dbReference type="InterPro" id="IPR036397">
    <property type="entry name" value="RNaseH_sf"/>
</dbReference>
<evidence type="ECO:0000313" key="4">
    <source>
        <dbReference type="Proteomes" id="UP001367676"/>
    </source>
</evidence>
<evidence type="ECO:0000313" key="3">
    <source>
        <dbReference type="EMBL" id="KAK7585878.1"/>
    </source>
</evidence>
<dbReference type="GO" id="GO:0015074">
    <property type="term" value="P:DNA integration"/>
    <property type="evidence" value="ECO:0007669"/>
    <property type="project" value="InterPro"/>
</dbReference>
<dbReference type="Pfam" id="PF05585">
    <property type="entry name" value="DUF1758"/>
    <property type="match status" value="1"/>
</dbReference>
<dbReference type="Gene3D" id="3.30.420.10">
    <property type="entry name" value="Ribonuclease H-like superfamily/Ribonuclease H"/>
    <property type="match status" value="1"/>
</dbReference>
<organism evidence="3 4">
    <name type="scientific">Parthenolecanium corni</name>
    <dbReference type="NCBI Taxonomy" id="536013"/>
    <lineage>
        <taxon>Eukaryota</taxon>
        <taxon>Metazoa</taxon>
        <taxon>Ecdysozoa</taxon>
        <taxon>Arthropoda</taxon>
        <taxon>Hexapoda</taxon>
        <taxon>Insecta</taxon>
        <taxon>Pterygota</taxon>
        <taxon>Neoptera</taxon>
        <taxon>Paraneoptera</taxon>
        <taxon>Hemiptera</taxon>
        <taxon>Sternorrhyncha</taxon>
        <taxon>Coccoidea</taxon>
        <taxon>Coccidae</taxon>
        <taxon>Parthenolecanium</taxon>
    </lineage>
</organism>
<dbReference type="EMBL" id="JBBCAQ010000028">
    <property type="protein sequence ID" value="KAK7585878.1"/>
    <property type="molecule type" value="Genomic_DNA"/>
</dbReference>
<gene>
    <name evidence="3" type="ORF">V9T40_000057</name>
</gene>
<dbReference type="Gene3D" id="3.10.10.10">
    <property type="entry name" value="HIV Type 1 Reverse Transcriptase, subunit A, domain 1"/>
    <property type="match status" value="1"/>
</dbReference>
<dbReference type="InterPro" id="IPR043502">
    <property type="entry name" value="DNA/RNA_pol_sf"/>
</dbReference>
<dbReference type="Pfam" id="PF05380">
    <property type="entry name" value="Peptidase_A17"/>
    <property type="match status" value="1"/>
</dbReference>
<dbReference type="Pfam" id="PF03564">
    <property type="entry name" value="DUF1759"/>
    <property type="match status" value="1"/>
</dbReference>
<dbReference type="PROSITE" id="PS50994">
    <property type="entry name" value="INTEGRASE"/>
    <property type="match status" value="1"/>
</dbReference>
<dbReference type="Gene3D" id="3.30.70.270">
    <property type="match status" value="1"/>
</dbReference>
<dbReference type="Pfam" id="PF18701">
    <property type="entry name" value="DUF5641"/>
    <property type="match status" value="1"/>
</dbReference>
<dbReference type="InterPro" id="IPR040676">
    <property type="entry name" value="DUF5641"/>
</dbReference>
<dbReference type="PANTHER" id="PTHR47331:SF5">
    <property type="entry name" value="RIBONUCLEASE H"/>
    <property type="match status" value="1"/>
</dbReference>
<dbReference type="InterPro" id="IPR012337">
    <property type="entry name" value="RNaseH-like_sf"/>
</dbReference>
<comment type="caution">
    <text evidence="3">The sequence shown here is derived from an EMBL/GenBank/DDBJ whole genome shotgun (WGS) entry which is preliminary data.</text>
</comment>
<keyword evidence="4" id="KW-1185">Reference proteome</keyword>